<dbReference type="InterPro" id="IPR008256">
    <property type="entry name" value="Peptidase_S1B"/>
</dbReference>
<dbReference type="PRINTS" id="PR00839">
    <property type="entry name" value="V8PROTEASE"/>
</dbReference>
<dbReference type="GO" id="GO:0004519">
    <property type="term" value="F:endonuclease activity"/>
    <property type="evidence" value="ECO:0007669"/>
    <property type="project" value="TreeGrafter"/>
</dbReference>
<dbReference type="Pfam" id="PF13365">
    <property type="entry name" value="Trypsin_2"/>
    <property type="match status" value="1"/>
</dbReference>
<protein>
    <recommendedName>
        <fullName evidence="8">Serine protease</fullName>
        <ecNumber evidence="8">3.4.21.-</ecNumber>
    </recommendedName>
</protein>
<evidence type="ECO:0000256" key="8">
    <source>
        <dbReference type="RuleBase" id="RU004296"/>
    </source>
</evidence>
<dbReference type="PANTHER" id="PTHR13966">
    <property type="entry name" value="ENDONUCLEASE RELATED"/>
    <property type="match status" value="1"/>
</dbReference>
<reference evidence="11" key="1">
    <citation type="journal article" date="2014" name="Int. J. Syst. Evol. Microbiol.">
        <title>Complete genome sequence of Corynebacterium casei LMG S-19264T (=DSM 44701T), isolated from a smear-ripened cheese.</title>
        <authorList>
            <consortium name="US DOE Joint Genome Institute (JGI-PGF)"/>
            <person name="Walter F."/>
            <person name="Albersmeier A."/>
            <person name="Kalinowski J."/>
            <person name="Ruckert C."/>
        </authorList>
    </citation>
    <scope>NUCLEOTIDE SEQUENCE</scope>
    <source>
        <strain evidence="11">CGMCC 1.12919</strain>
    </source>
</reference>
<keyword evidence="12" id="KW-1185">Reference proteome</keyword>
<dbReference type="AlphaFoldDB" id="A0A916U4B2"/>
<name>A0A916U4B2_9HYPH</name>
<dbReference type="InterPro" id="IPR020821">
    <property type="entry name" value="ENPP1-3/EXOG-like_nuc-like"/>
</dbReference>
<organism evidence="11 12">
    <name type="scientific">Chelatococcus reniformis</name>
    <dbReference type="NCBI Taxonomy" id="1494448"/>
    <lineage>
        <taxon>Bacteria</taxon>
        <taxon>Pseudomonadati</taxon>
        <taxon>Pseudomonadota</taxon>
        <taxon>Alphaproteobacteria</taxon>
        <taxon>Hyphomicrobiales</taxon>
        <taxon>Chelatococcaceae</taxon>
        <taxon>Chelatococcus</taxon>
    </lineage>
</organism>
<dbReference type="EMBL" id="BMGG01000003">
    <property type="protein sequence ID" value="GGC59230.1"/>
    <property type="molecule type" value="Genomic_DNA"/>
</dbReference>
<dbReference type="InterPro" id="IPR040255">
    <property type="entry name" value="Non-specific_endonuclease"/>
</dbReference>
<dbReference type="Gene3D" id="3.40.570.10">
    <property type="entry name" value="Extracellular Endonuclease, subunit A"/>
    <property type="match status" value="1"/>
</dbReference>
<evidence type="ECO:0000313" key="12">
    <source>
        <dbReference type="Proteomes" id="UP000637002"/>
    </source>
</evidence>
<proteinExistence type="inferred from homology"/>
<dbReference type="InterPro" id="IPR043504">
    <property type="entry name" value="Peptidase_S1_PA_chymotrypsin"/>
</dbReference>
<dbReference type="SMART" id="SM00477">
    <property type="entry name" value="NUC"/>
    <property type="match status" value="1"/>
</dbReference>
<keyword evidence="2 8" id="KW-0645">Protease</keyword>
<keyword evidence="3" id="KW-0732">Signal</keyword>
<evidence type="ECO:0000256" key="4">
    <source>
        <dbReference type="ARBA" id="ARBA00022801"/>
    </source>
</evidence>
<feature type="domain" description="DNA/RNA non-specific endonuclease/pyrophosphatase/phosphodiesterase" evidence="10">
    <location>
        <begin position="423"/>
        <end position="646"/>
    </location>
</feature>
<dbReference type="Gene3D" id="2.40.10.10">
    <property type="entry name" value="Trypsin-like serine proteases"/>
    <property type="match status" value="2"/>
</dbReference>
<evidence type="ECO:0000256" key="5">
    <source>
        <dbReference type="ARBA" id="ARBA00022825"/>
    </source>
</evidence>
<dbReference type="GO" id="GO:0046872">
    <property type="term" value="F:metal ion binding"/>
    <property type="evidence" value="ECO:0007669"/>
    <property type="project" value="UniProtKB-KW"/>
</dbReference>
<dbReference type="SUPFAM" id="SSF54060">
    <property type="entry name" value="His-Me finger endonucleases"/>
    <property type="match status" value="1"/>
</dbReference>
<dbReference type="SMART" id="SM00892">
    <property type="entry name" value="Endonuclease_NS"/>
    <property type="match status" value="1"/>
</dbReference>
<sequence>MARIDTQQDVAVQRELVEAAKDAVARQKVADAARLAAQVAPATAAKLFGTDRPDRIAVRLGLISRKDPNALERVIGRRDIVSVNFFARGLAAAHAVCRIKTLGLAGGPPDYATGFLAAPGLLVTNNHVLPDAETASRSLAEFDYELDSNFVERRGRIFPLVPLNAFYTSASLDFTIVAISPMAHDGTPVTDFGVLPLIPMSGKGIAGEHVSIIQHPDGGTKQVVVRENRIITLDGAKFPHLPSAFIHYTADTERGSSGSPVFNDQWDLVAIHHLAIVDRNDRGEPLDRRGGIWTEAAGEDAKSWVANEGVRISAIWADLKAAAPFNADAAKIMTMLSLEPRTALPPRRAAAGAAEPKPWQTLPGVPEAAAFETTRFTDPAFADSLGFDPGFLGADLPVPLPKAGRGFRRPLAKNSDTGKTVFDYTHFSLAMHAERRLAVWTAVNIAGNELTSTSTSPGWRRDKRLPASQQTLAEVYGQVPGKGIQIDRGHLVRRLDPVWGPQAVADRAAADTYHYTNAAPQEHVYNSETWGNLEDFVLARADQREHKVSVMTGPILRPDDDFYGEGLRGGPWLIPWSFWKIAVFKRPDGTASVTGFVVEQSATIAPLFEAARYNPYTVDEARVFQRPIALIEQLTGLDFGRLRSMDRMGSVETTAAASARPIRGPDDIVF</sequence>
<evidence type="ECO:0000256" key="1">
    <source>
        <dbReference type="ARBA" id="ARBA00008764"/>
    </source>
</evidence>
<dbReference type="GO" id="GO:0006508">
    <property type="term" value="P:proteolysis"/>
    <property type="evidence" value="ECO:0007669"/>
    <property type="project" value="UniProtKB-KW"/>
</dbReference>
<feature type="binding site" evidence="7">
    <location>
        <position position="526"/>
    </location>
    <ligand>
        <name>Mg(2+)</name>
        <dbReference type="ChEBI" id="CHEBI:18420"/>
        <note>catalytic</note>
    </ligand>
</feature>
<dbReference type="Pfam" id="PF01223">
    <property type="entry name" value="Endonuclease_NS"/>
    <property type="match status" value="1"/>
</dbReference>
<feature type="active site" description="Proton acceptor" evidence="6">
    <location>
        <position position="490"/>
    </location>
</feature>
<feature type="domain" description="ENPP1-3/EXOG-like endonuclease/phosphodiesterase" evidence="9">
    <location>
        <begin position="424"/>
        <end position="646"/>
    </location>
</feature>
<reference evidence="11" key="2">
    <citation type="submission" date="2020-09" db="EMBL/GenBank/DDBJ databases">
        <authorList>
            <person name="Sun Q."/>
            <person name="Zhou Y."/>
        </authorList>
    </citation>
    <scope>NUCLEOTIDE SEQUENCE</scope>
    <source>
        <strain evidence="11">CGMCC 1.12919</strain>
    </source>
</reference>
<dbReference type="InterPro" id="IPR044929">
    <property type="entry name" value="DNA/RNA_non-sp_Endonuclease_sf"/>
</dbReference>
<dbReference type="Proteomes" id="UP000637002">
    <property type="component" value="Unassembled WGS sequence"/>
</dbReference>
<gene>
    <name evidence="11" type="ORF">GCM10010994_17520</name>
</gene>
<dbReference type="InterPro" id="IPR001604">
    <property type="entry name" value="Endo_G_ENPP1-like_dom"/>
</dbReference>
<dbReference type="InterPro" id="IPR044925">
    <property type="entry name" value="His-Me_finger_sf"/>
</dbReference>
<dbReference type="EC" id="3.4.21.-" evidence="8"/>
<keyword evidence="5 8" id="KW-0720">Serine protease</keyword>
<comment type="similarity">
    <text evidence="1 8">Belongs to the peptidase S1B family.</text>
</comment>
<dbReference type="GO" id="GO:0008236">
    <property type="term" value="F:serine-type peptidase activity"/>
    <property type="evidence" value="ECO:0007669"/>
    <property type="project" value="UniProtKB-KW"/>
</dbReference>
<evidence type="ECO:0000256" key="3">
    <source>
        <dbReference type="ARBA" id="ARBA00022729"/>
    </source>
</evidence>
<evidence type="ECO:0000256" key="2">
    <source>
        <dbReference type="ARBA" id="ARBA00022670"/>
    </source>
</evidence>
<evidence type="ECO:0000259" key="9">
    <source>
        <dbReference type="SMART" id="SM00477"/>
    </source>
</evidence>
<keyword evidence="4 8" id="KW-0378">Hydrolase</keyword>
<evidence type="ECO:0000259" key="10">
    <source>
        <dbReference type="SMART" id="SM00892"/>
    </source>
</evidence>
<accession>A0A916U4B2</accession>
<dbReference type="SUPFAM" id="SSF50494">
    <property type="entry name" value="Trypsin-like serine proteases"/>
    <property type="match status" value="1"/>
</dbReference>
<dbReference type="RefSeq" id="WP_188608789.1">
    <property type="nucleotide sequence ID" value="NZ_BMGG01000003.1"/>
</dbReference>
<dbReference type="PANTHER" id="PTHR13966:SF5">
    <property type="entry name" value="ENDONUCLEASE G, MITOCHONDRIAL"/>
    <property type="match status" value="1"/>
</dbReference>
<keyword evidence="7" id="KW-0479">Metal-binding</keyword>
<dbReference type="GO" id="GO:0003676">
    <property type="term" value="F:nucleic acid binding"/>
    <property type="evidence" value="ECO:0007669"/>
    <property type="project" value="InterPro"/>
</dbReference>
<evidence type="ECO:0000256" key="7">
    <source>
        <dbReference type="PIRSR" id="PIRSR640255-2"/>
    </source>
</evidence>
<evidence type="ECO:0000256" key="6">
    <source>
        <dbReference type="PIRSR" id="PIRSR640255-1"/>
    </source>
</evidence>
<evidence type="ECO:0000313" key="11">
    <source>
        <dbReference type="EMBL" id="GGC59230.1"/>
    </source>
</evidence>
<dbReference type="InterPro" id="IPR009003">
    <property type="entry name" value="Peptidase_S1_PA"/>
</dbReference>
<comment type="caution">
    <text evidence="11">The sequence shown here is derived from an EMBL/GenBank/DDBJ whole genome shotgun (WGS) entry which is preliminary data.</text>
</comment>